<feature type="transmembrane region" description="Helical" evidence="8">
    <location>
        <begin position="231"/>
        <end position="252"/>
    </location>
</feature>
<keyword evidence="7" id="KW-0808">Transferase</keyword>
<keyword evidence="3 7" id="KW-1003">Cell membrane</keyword>
<evidence type="ECO:0000313" key="9">
    <source>
        <dbReference type="EMBL" id="RAW49493.1"/>
    </source>
</evidence>
<evidence type="ECO:0000256" key="6">
    <source>
        <dbReference type="ARBA" id="ARBA00023136"/>
    </source>
</evidence>
<keyword evidence="7" id="KW-0012">Acyltransferase</keyword>
<dbReference type="Proteomes" id="UP000251634">
    <property type="component" value="Unassembled WGS sequence"/>
</dbReference>
<dbReference type="GO" id="GO:0016746">
    <property type="term" value="F:acyltransferase activity"/>
    <property type="evidence" value="ECO:0007669"/>
    <property type="project" value="UniProtKB-KW"/>
</dbReference>
<feature type="transmembrane region" description="Helical" evidence="8">
    <location>
        <begin position="77"/>
        <end position="93"/>
    </location>
</feature>
<dbReference type="InterPro" id="IPR004299">
    <property type="entry name" value="MBOAT_fam"/>
</dbReference>
<comment type="subcellular location">
    <subcellularLocation>
        <location evidence="1">Cell membrane</location>
        <topology evidence="1">Multi-pass membrane protein</topology>
    </subcellularLocation>
</comment>
<dbReference type="InterPro" id="IPR028362">
    <property type="entry name" value="AlgI"/>
</dbReference>
<dbReference type="InterPro" id="IPR051085">
    <property type="entry name" value="MB_O-acyltransferase"/>
</dbReference>
<evidence type="ECO:0000256" key="1">
    <source>
        <dbReference type="ARBA" id="ARBA00004651"/>
    </source>
</evidence>
<evidence type="ECO:0000256" key="7">
    <source>
        <dbReference type="PIRNR" id="PIRNR016636"/>
    </source>
</evidence>
<dbReference type="GO" id="GO:0042121">
    <property type="term" value="P:alginic acid biosynthetic process"/>
    <property type="evidence" value="ECO:0007669"/>
    <property type="project" value="InterPro"/>
</dbReference>
<evidence type="ECO:0000256" key="2">
    <source>
        <dbReference type="ARBA" id="ARBA00010323"/>
    </source>
</evidence>
<dbReference type="EMBL" id="PRKZ01000005">
    <property type="protein sequence ID" value="RAW49493.1"/>
    <property type="molecule type" value="Genomic_DNA"/>
</dbReference>
<evidence type="ECO:0000256" key="5">
    <source>
        <dbReference type="ARBA" id="ARBA00022989"/>
    </source>
</evidence>
<keyword evidence="6 7" id="KW-0472">Membrane</keyword>
<proteinExistence type="inferred from homology"/>
<dbReference type="PIRSF" id="PIRSF500217">
    <property type="entry name" value="AlgI"/>
    <property type="match status" value="1"/>
</dbReference>
<dbReference type="InterPro" id="IPR024194">
    <property type="entry name" value="Ac/AlaTfrase_AlgI/DltB"/>
</dbReference>
<feature type="transmembrane region" description="Helical" evidence="8">
    <location>
        <begin position="373"/>
        <end position="396"/>
    </location>
</feature>
<accession>A0A329TKJ3</accession>
<comment type="similarity">
    <text evidence="2 7">Belongs to the membrane-bound acyltransferase family.</text>
</comment>
<comment type="caution">
    <text evidence="9">The sequence shown here is derived from an EMBL/GenBank/DDBJ whole genome shotgun (WGS) entry which is preliminary data.</text>
</comment>
<evidence type="ECO:0000313" key="10">
    <source>
        <dbReference type="Proteomes" id="UP000251634"/>
    </source>
</evidence>
<dbReference type="PANTHER" id="PTHR13285:SF18">
    <property type="entry name" value="PROTEIN-CYSTEINE N-PALMITOYLTRANSFERASE RASP"/>
    <property type="match status" value="1"/>
</dbReference>
<dbReference type="AlphaFoldDB" id="A0A329TKJ3"/>
<evidence type="ECO:0000256" key="4">
    <source>
        <dbReference type="ARBA" id="ARBA00022692"/>
    </source>
</evidence>
<protein>
    <submittedName>
        <fullName evidence="9">Transcriptional regulator</fullName>
    </submittedName>
</protein>
<dbReference type="Pfam" id="PF03062">
    <property type="entry name" value="MBOAT"/>
    <property type="match status" value="1"/>
</dbReference>
<dbReference type="RefSeq" id="WP_112115678.1">
    <property type="nucleotide sequence ID" value="NZ_PRKZ01000005.1"/>
</dbReference>
<organism evidence="9 10">
    <name type="scientific">Faecalibacterium prausnitzii</name>
    <dbReference type="NCBI Taxonomy" id="853"/>
    <lineage>
        <taxon>Bacteria</taxon>
        <taxon>Bacillati</taxon>
        <taxon>Bacillota</taxon>
        <taxon>Clostridia</taxon>
        <taxon>Eubacteriales</taxon>
        <taxon>Oscillospiraceae</taxon>
        <taxon>Faecalibacterium</taxon>
    </lineage>
</organism>
<feature type="transmembrane region" description="Helical" evidence="8">
    <location>
        <begin position="105"/>
        <end position="129"/>
    </location>
</feature>
<feature type="transmembrane region" description="Helical" evidence="8">
    <location>
        <begin position="47"/>
        <end position="65"/>
    </location>
</feature>
<feature type="transmembrane region" description="Helical" evidence="8">
    <location>
        <begin position="408"/>
        <end position="430"/>
    </location>
</feature>
<gene>
    <name evidence="9" type="ORF">C4N25_08280</name>
</gene>
<evidence type="ECO:0000256" key="8">
    <source>
        <dbReference type="SAM" id="Phobius"/>
    </source>
</evidence>
<keyword evidence="4 8" id="KW-0812">Transmembrane</keyword>
<dbReference type="PANTHER" id="PTHR13285">
    <property type="entry name" value="ACYLTRANSFERASE"/>
    <property type="match status" value="1"/>
</dbReference>
<dbReference type="GO" id="GO:0005886">
    <property type="term" value="C:plasma membrane"/>
    <property type="evidence" value="ECO:0007669"/>
    <property type="project" value="UniProtKB-SubCell"/>
</dbReference>
<name>A0A329TKJ3_9FIRM</name>
<keyword evidence="5 8" id="KW-1133">Transmembrane helix</keyword>
<reference evidence="9 10" key="1">
    <citation type="submission" date="2018-02" db="EMBL/GenBank/DDBJ databases">
        <title>Complete genome sequencing of Faecalibacterium prausnitzii strains isolated from the human gut.</title>
        <authorList>
            <person name="Fitzgerald B.C."/>
            <person name="Shkoporov A.N."/>
            <person name="Ross P.R."/>
            <person name="Hill C."/>
        </authorList>
    </citation>
    <scope>NUCLEOTIDE SEQUENCE [LARGE SCALE GENOMIC DNA]</scope>
    <source>
        <strain evidence="9 10">APC942/8-14-2</strain>
    </source>
</reference>
<evidence type="ECO:0000256" key="3">
    <source>
        <dbReference type="ARBA" id="ARBA00022475"/>
    </source>
</evidence>
<sequence length="472" mass="53480">MVFSTILFLFRFLPITLALYYLAPAKLKNTVLFLCSLVFYCWGEVRFFPIMIALILLNYLCGLGLERFDGSKPARKCFLLAGLVGSLGMLFYFKYANFVLSSANALLGTSFSPIQGISTLPLGISFYTFQTLSYTIDVYRRDVKTEHNIIDFGAYVVMFPQLIAGPIVKYRDVAAQLHVTHGRYNLKQIEDGMTLFTFGLAKKVLLADTIGALWTDIIGIADSPSTTFVGLANASTALVWLGIIAYSLQLYFDFSGYSMMGIGMGKMLGFDFPQNFNYPYISASITEFWRRWHMTLSGWFREYVYIPLGGNRKGLKRQIFNLFVVELLTGIWHGANWNFICWGLYYFVLLAIEKLFLLKYLQKGKVWPHIYTLFLVVVGWAMFVGNDTGVSFGLLFQKLFVPSGGVSPLYFLRNYGVLLAVSVVCCTPLIEKLWNLLRRRTLTRVATILVLLVVSTAYVVGSTNSPFLYFNF</sequence>
<feature type="transmembrane region" description="Helical" evidence="8">
    <location>
        <begin position="442"/>
        <end position="461"/>
    </location>
</feature>
<dbReference type="PIRSF" id="PIRSF016636">
    <property type="entry name" value="AlgI_DltB"/>
    <property type="match status" value="1"/>
</dbReference>